<keyword evidence="1" id="KW-1133">Transmembrane helix</keyword>
<reference evidence="2 3" key="1">
    <citation type="submission" date="2018-08" db="EMBL/GenBank/DDBJ databases">
        <title>Meiothermus cateniformans JCM 15151 genome sequencing project.</title>
        <authorList>
            <person name="Da Costa M.S."/>
            <person name="Albuquerque L."/>
            <person name="Raposo P."/>
            <person name="Froufe H.J.C."/>
            <person name="Barroso C.S."/>
            <person name="Egas C."/>
        </authorList>
    </citation>
    <scope>NUCLEOTIDE SEQUENCE [LARGE SCALE GENOMIC DNA]</scope>
    <source>
        <strain evidence="2 3">JCM 15151</strain>
    </source>
</reference>
<feature type="transmembrane region" description="Helical" evidence="1">
    <location>
        <begin position="120"/>
        <end position="140"/>
    </location>
</feature>
<feature type="transmembrane region" description="Helical" evidence="1">
    <location>
        <begin position="17"/>
        <end position="42"/>
    </location>
</feature>
<dbReference type="InterPro" id="IPR045713">
    <property type="entry name" value="DUF6069"/>
</dbReference>
<proteinExistence type="predicted"/>
<feature type="transmembrane region" description="Helical" evidence="1">
    <location>
        <begin position="62"/>
        <end position="84"/>
    </location>
</feature>
<keyword evidence="1" id="KW-0472">Membrane</keyword>
<dbReference type="RefSeq" id="WP_131455673.1">
    <property type="nucleotide sequence ID" value="NZ_JBHSXZ010000007.1"/>
</dbReference>
<evidence type="ECO:0000313" key="3">
    <source>
        <dbReference type="Proteomes" id="UP000266089"/>
    </source>
</evidence>
<name>A0A399DUK3_9DEIN</name>
<evidence type="ECO:0000256" key="1">
    <source>
        <dbReference type="SAM" id="Phobius"/>
    </source>
</evidence>
<dbReference type="Proteomes" id="UP000266089">
    <property type="component" value="Unassembled WGS sequence"/>
</dbReference>
<dbReference type="Pfam" id="PF19545">
    <property type="entry name" value="DUF6069"/>
    <property type="match status" value="1"/>
</dbReference>
<sequence>MPNTVERTVSTVAMGKIWWAALLGGGLAAGGNLLVFAIANVLGANLQVPSAPGSTTLVPLTAGQVIWASLIPALFAGGLLAILGRFARNPWPVFLGISGVFLLLSFGGPLNIPADTTTKLVLNLMHVVAAVAIVGALWRFTRVP</sequence>
<dbReference type="AlphaFoldDB" id="A0A399DUK3"/>
<organism evidence="2 3">
    <name type="scientific">Meiothermus taiwanensis</name>
    <dbReference type="NCBI Taxonomy" id="172827"/>
    <lineage>
        <taxon>Bacteria</taxon>
        <taxon>Thermotogati</taxon>
        <taxon>Deinococcota</taxon>
        <taxon>Deinococci</taxon>
        <taxon>Thermales</taxon>
        <taxon>Thermaceae</taxon>
        <taxon>Meiothermus</taxon>
    </lineage>
</organism>
<accession>A0A399DUK3</accession>
<gene>
    <name evidence="2" type="ORF">Mcate_02393</name>
</gene>
<protein>
    <submittedName>
        <fullName evidence="2">Uncharacterized protein</fullName>
    </submittedName>
</protein>
<feature type="transmembrane region" description="Helical" evidence="1">
    <location>
        <begin position="91"/>
        <end position="108"/>
    </location>
</feature>
<keyword evidence="1" id="KW-0812">Transmembrane</keyword>
<evidence type="ECO:0000313" key="2">
    <source>
        <dbReference type="EMBL" id="RIH75113.1"/>
    </source>
</evidence>
<comment type="caution">
    <text evidence="2">The sequence shown here is derived from an EMBL/GenBank/DDBJ whole genome shotgun (WGS) entry which is preliminary data.</text>
</comment>
<dbReference type="EMBL" id="QWKX01000079">
    <property type="protein sequence ID" value="RIH75113.1"/>
    <property type="molecule type" value="Genomic_DNA"/>
</dbReference>